<feature type="binding site" evidence="7">
    <location>
        <position position="167"/>
    </location>
    <ligand>
        <name>substrate</name>
    </ligand>
</feature>
<dbReference type="Pfam" id="PF00814">
    <property type="entry name" value="TsaD"/>
    <property type="match status" value="1"/>
</dbReference>
<dbReference type="Gene3D" id="3.30.420.40">
    <property type="match status" value="2"/>
</dbReference>
<accession>A0ABY3PIL1</accession>
<evidence type="ECO:0000259" key="8">
    <source>
        <dbReference type="Pfam" id="PF00814"/>
    </source>
</evidence>
<dbReference type="PRINTS" id="PR00789">
    <property type="entry name" value="OSIALOPTASE"/>
</dbReference>
<evidence type="ECO:0000256" key="6">
    <source>
        <dbReference type="ARBA" id="ARBA00048117"/>
    </source>
</evidence>
<dbReference type="NCBIfam" id="TIGR03723">
    <property type="entry name" value="T6A_TsaD_YgjD"/>
    <property type="match status" value="1"/>
</dbReference>
<dbReference type="SUPFAM" id="SSF53067">
    <property type="entry name" value="Actin-like ATPase domain"/>
    <property type="match status" value="2"/>
</dbReference>
<feature type="binding site" evidence="7">
    <location>
        <position position="180"/>
    </location>
    <ligand>
        <name>substrate</name>
    </ligand>
</feature>
<dbReference type="InterPro" id="IPR000905">
    <property type="entry name" value="Gcp-like_dom"/>
</dbReference>
<evidence type="ECO:0000256" key="4">
    <source>
        <dbReference type="ARBA" id="ARBA00023004"/>
    </source>
</evidence>
<sequence length="337" mass="35504">MTTIFAIETSCDESAAAIVRGRTVVASIIASQIDVHRLTGGVVPEVASREHLQALGGVIAACFAEGGLGWTDIDAVAFTCAPGLVGSLLMGSMAAKTLALVHARPLLGIHHLEGHIYSAFLSDPALEPPFLCLLVSGGHTSLVAVEDHGCYRILGRTRDDAVGEAYDKVARVLGLGYPGGPAIDKLAQQGDPRAFALPGGRVESPFDTSFSGLKTAVLRLAEKHRLQSLPIDRADLAASFQRTVVEALAERVELALAYTGYDTVVVAGGVSANRGLRERLGQAGSYRAVFPPMRFCTDNAAMIACAGVARFARGFRSSLDLPVQSRLSLEACDSLYQ</sequence>
<keyword evidence="7" id="KW-0963">Cytoplasm</keyword>
<dbReference type="CDD" id="cd24133">
    <property type="entry name" value="ASKHA_NBD_TsaD_bac"/>
    <property type="match status" value="1"/>
</dbReference>
<evidence type="ECO:0000256" key="1">
    <source>
        <dbReference type="ARBA" id="ARBA00022679"/>
    </source>
</evidence>
<keyword evidence="2 7" id="KW-0819">tRNA processing</keyword>
<name>A0ABY3PIL1_9CYAN</name>
<dbReference type="GO" id="GO:0061711">
    <property type="term" value="F:tRNA N(6)-L-threonylcarbamoyladenine synthase activity"/>
    <property type="evidence" value="ECO:0007669"/>
    <property type="project" value="UniProtKB-EC"/>
</dbReference>
<evidence type="ECO:0000256" key="5">
    <source>
        <dbReference type="ARBA" id="ARBA00023315"/>
    </source>
</evidence>
<reference evidence="9 10" key="1">
    <citation type="journal article" date="2021" name="Genome Biol. Evol.">
        <title>Complete Genome Sequencing of a Novel Gloeobacter Species from a Waterfall Cave in Mexico.</title>
        <authorList>
            <person name="Saw J.H."/>
            <person name="Cardona T."/>
            <person name="Montejano G."/>
        </authorList>
    </citation>
    <scope>NUCLEOTIDE SEQUENCE [LARGE SCALE GENOMIC DNA]</scope>
    <source>
        <strain evidence="9">MG652769</strain>
    </source>
</reference>
<keyword evidence="4 7" id="KW-0408">Iron</keyword>
<dbReference type="InterPro" id="IPR017861">
    <property type="entry name" value="KAE1/TsaD"/>
</dbReference>
<dbReference type="RefSeq" id="WP_230840503.1">
    <property type="nucleotide sequence ID" value="NZ_CP063845.1"/>
</dbReference>
<comment type="function">
    <text evidence="7">Required for the formation of a threonylcarbamoyl group on adenosine at position 37 (t(6)A37) in tRNAs that read codons beginning with adenine. Is involved in the transfer of the threonylcarbamoyl moiety of threonylcarbamoyl-AMP (TC-AMP) to the N6 group of A37, together with TsaE and TsaB. TsaD likely plays a direct catalytic role in this reaction.</text>
</comment>
<feature type="binding site" evidence="7">
    <location>
        <position position="111"/>
    </location>
    <ligand>
        <name>Fe cation</name>
        <dbReference type="ChEBI" id="CHEBI:24875"/>
    </ligand>
</feature>
<evidence type="ECO:0000313" key="9">
    <source>
        <dbReference type="EMBL" id="UFP93482.1"/>
    </source>
</evidence>
<dbReference type="HAMAP" id="MF_01445">
    <property type="entry name" value="TsaD"/>
    <property type="match status" value="1"/>
</dbReference>
<evidence type="ECO:0000256" key="3">
    <source>
        <dbReference type="ARBA" id="ARBA00022723"/>
    </source>
</evidence>
<dbReference type="PANTHER" id="PTHR11735:SF6">
    <property type="entry name" value="TRNA N6-ADENOSINE THREONYLCARBAMOYLTRANSFERASE, MITOCHONDRIAL"/>
    <property type="match status" value="1"/>
</dbReference>
<dbReference type="PANTHER" id="PTHR11735">
    <property type="entry name" value="TRNA N6-ADENOSINE THREONYLCARBAMOYLTRANSFERASE"/>
    <property type="match status" value="1"/>
</dbReference>
<feature type="binding site" evidence="7">
    <location>
        <position position="115"/>
    </location>
    <ligand>
        <name>Fe cation</name>
        <dbReference type="ChEBI" id="CHEBI:24875"/>
    </ligand>
</feature>
<feature type="binding site" evidence="7">
    <location>
        <position position="298"/>
    </location>
    <ligand>
        <name>Fe cation</name>
        <dbReference type="ChEBI" id="CHEBI:24875"/>
    </ligand>
</feature>
<dbReference type="InterPro" id="IPR022450">
    <property type="entry name" value="TsaD"/>
</dbReference>
<dbReference type="InterPro" id="IPR043129">
    <property type="entry name" value="ATPase_NBD"/>
</dbReference>
<dbReference type="NCBIfam" id="TIGR00329">
    <property type="entry name" value="gcp_kae1"/>
    <property type="match status" value="1"/>
</dbReference>
<protein>
    <recommendedName>
        <fullName evidence="7">tRNA N6-adenosine threonylcarbamoyltransferase</fullName>
        <ecNumber evidence="7">2.3.1.234</ecNumber>
    </recommendedName>
    <alternativeName>
        <fullName evidence="7">N6-L-threonylcarbamoyladenine synthase</fullName>
        <shortName evidence="7">t(6)A synthase</shortName>
    </alternativeName>
    <alternativeName>
        <fullName evidence="7">t(6)A37 threonylcarbamoyladenosine biosynthesis protein TsaD</fullName>
    </alternativeName>
    <alternativeName>
        <fullName evidence="7">tRNA threonylcarbamoyladenosine biosynthesis protein TsaD</fullName>
    </alternativeName>
</protein>
<keyword evidence="10" id="KW-1185">Reference proteome</keyword>
<dbReference type="Proteomes" id="UP001054846">
    <property type="component" value="Chromosome"/>
</dbReference>
<evidence type="ECO:0000256" key="7">
    <source>
        <dbReference type="HAMAP-Rule" id="MF_01445"/>
    </source>
</evidence>
<dbReference type="EMBL" id="CP063845">
    <property type="protein sequence ID" value="UFP93482.1"/>
    <property type="molecule type" value="Genomic_DNA"/>
</dbReference>
<feature type="binding site" evidence="7">
    <location>
        <begin position="134"/>
        <end position="138"/>
    </location>
    <ligand>
        <name>substrate</name>
    </ligand>
</feature>
<feature type="binding site" evidence="7">
    <location>
        <position position="184"/>
    </location>
    <ligand>
        <name>substrate</name>
    </ligand>
</feature>
<evidence type="ECO:0000256" key="2">
    <source>
        <dbReference type="ARBA" id="ARBA00022694"/>
    </source>
</evidence>
<proteinExistence type="inferred from homology"/>
<evidence type="ECO:0000313" key="10">
    <source>
        <dbReference type="Proteomes" id="UP001054846"/>
    </source>
</evidence>
<comment type="catalytic activity">
    <reaction evidence="6 7">
        <text>L-threonylcarbamoyladenylate + adenosine(37) in tRNA = N(6)-L-threonylcarbamoyladenosine(37) in tRNA + AMP + H(+)</text>
        <dbReference type="Rhea" id="RHEA:37059"/>
        <dbReference type="Rhea" id="RHEA-COMP:10162"/>
        <dbReference type="Rhea" id="RHEA-COMP:10163"/>
        <dbReference type="ChEBI" id="CHEBI:15378"/>
        <dbReference type="ChEBI" id="CHEBI:73682"/>
        <dbReference type="ChEBI" id="CHEBI:74411"/>
        <dbReference type="ChEBI" id="CHEBI:74418"/>
        <dbReference type="ChEBI" id="CHEBI:456215"/>
        <dbReference type="EC" id="2.3.1.234"/>
    </reaction>
</comment>
<feature type="domain" description="Gcp-like" evidence="8">
    <location>
        <begin position="23"/>
        <end position="304"/>
    </location>
</feature>
<dbReference type="EC" id="2.3.1.234" evidence="7"/>
<comment type="cofactor">
    <cofactor evidence="7">
        <name>Fe(2+)</name>
        <dbReference type="ChEBI" id="CHEBI:29033"/>
    </cofactor>
    <text evidence="7">Binds 1 Fe(2+) ion per subunit.</text>
</comment>
<gene>
    <name evidence="7 9" type="primary">tsaD</name>
    <name evidence="9" type="ORF">ISF26_17020</name>
</gene>
<keyword evidence="3 7" id="KW-0479">Metal-binding</keyword>
<keyword evidence="5 7" id="KW-0012">Acyltransferase</keyword>
<comment type="subcellular location">
    <subcellularLocation>
        <location evidence="7">Cytoplasm</location>
    </subcellularLocation>
</comment>
<organism evidence="9 10">
    <name type="scientific">Gloeobacter morelensis MG652769</name>
    <dbReference type="NCBI Taxonomy" id="2781736"/>
    <lineage>
        <taxon>Bacteria</taxon>
        <taxon>Bacillati</taxon>
        <taxon>Cyanobacteriota</taxon>
        <taxon>Cyanophyceae</taxon>
        <taxon>Gloeobacterales</taxon>
        <taxon>Gloeobacteraceae</taxon>
        <taxon>Gloeobacter</taxon>
        <taxon>Gloeobacter morelensis</taxon>
    </lineage>
</organism>
<keyword evidence="1 7" id="KW-0808">Transferase</keyword>
<comment type="similarity">
    <text evidence="7">Belongs to the KAE1 / TsaD family.</text>
</comment>
<feature type="binding site" evidence="7">
    <location>
        <position position="273"/>
    </location>
    <ligand>
        <name>substrate</name>
    </ligand>
</feature>